<sequence>MNKKLIYSLCAATLLVTSCDYNEDNFPGFDNNPVTDVVYYEGEYTGKYPAEGYFSLTQGDEETGKAVIETALVSLLETTYPYCDKGSSAKLTVKVATIVPGLVEPELADSYELQSADYDAMGTEKDEPGQYDNFSYKMDVNAYLTVFCKSKYPNAADGDVVKITYQYYSNYVTSTLSKLYKKSAGEWAEFINFAPSITYTLVDEDYDSMGTGDGEPGKYNNFDSKISAEKITFYLTTFAKVKFPYVEKGNTIELTYKYYTEDKKTENRTVLYQYNGTEWVAYDPEEPIIEIADRITVMKYDGTSWKLTNLISGVIRQKMESEGYTALVAWVKENKPAFMSDQKDNEEYYFGASAGYNNINNNYSTWSKYYNVDGYLTGLDNDAIQAIMDQRIAEGISGIVLPLMVTDPDPDMSYEITYNVYAGRGKGDYAMSFYYNAEEDKYEWDELTPVLK</sequence>
<dbReference type="AlphaFoldDB" id="A0A0P0GDC5"/>
<dbReference type="Proteomes" id="UP000325055">
    <property type="component" value="Unassembled WGS sequence"/>
</dbReference>
<dbReference type="KEGG" id="bcel:BcellWH2_00640"/>
<reference evidence="1 3" key="1">
    <citation type="journal article" date="2015" name="Science">
        <title>Genetic determinants of in vivo fitness and diet responsiveness in multiple human gut Bacteroides.</title>
        <authorList>
            <person name="Wu M."/>
            <person name="McNulty N.P."/>
            <person name="Rodionov D.A."/>
            <person name="Khoroshkin M.S."/>
            <person name="Griffin N.W."/>
            <person name="Cheng J."/>
            <person name="Latreille P."/>
            <person name="Kerstetter R.A."/>
            <person name="Terrapon N."/>
            <person name="Henrissat B."/>
            <person name="Osterman A.L."/>
            <person name="Gordon J.I."/>
        </authorList>
    </citation>
    <scope>NUCLEOTIDE SEQUENCE [LARGE SCALE GENOMIC DNA]</scope>
    <source>
        <strain evidence="1 3">WH2</strain>
    </source>
</reference>
<evidence type="ECO:0000313" key="4">
    <source>
        <dbReference type="Proteomes" id="UP000325055"/>
    </source>
</evidence>
<protein>
    <recommendedName>
        <fullName evidence="5">DUF5017 domain-containing protein</fullName>
    </recommendedName>
</protein>
<gene>
    <name evidence="1" type="ORF">BcellWH2_00640</name>
    <name evidence="2" type="ORF">F2Y86_26220</name>
</gene>
<reference evidence="2 4" key="2">
    <citation type="journal article" date="2019" name="Nat. Med.">
        <title>A library of human gut bacterial isolates paired with longitudinal multiomics data enables mechanistic microbiome research.</title>
        <authorList>
            <person name="Poyet M."/>
            <person name="Groussin M."/>
            <person name="Gibbons S.M."/>
            <person name="Avila-Pacheco J."/>
            <person name="Jiang X."/>
            <person name="Kearney S.M."/>
            <person name="Perrotta A.R."/>
            <person name="Berdy B."/>
            <person name="Zhao S."/>
            <person name="Lieberman T.D."/>
            <person name="Swanson P.K."/>
            <person name="Smith M."/>
            <person name="Roesemann S."/>
            <person name="Alexander J.E."/>
            <person name="Rich S.A."/>
            <person name="Livny J."/>
            <person name="Vlamakis H."/>
            <person name="Clish C."/>
            <person name="Bullock K."/>
            <person name="Deik A."/>
            <person name="Scott J."/>
            <person name="Pierce K.A."/>
            <person name="Xavier R.J."/>
            <person name="Alm E.J."/>
        </authorList>
    </citation>
    <scope>NUCLEOTIDE SEQUENCE [LARGE SCALE GENOMIC DNA]</scope>
    <source>
        <strain evidence="2 4">BIOML-A7</strain>
    </source>
</reference>
<dbReference type="Proteomes" id="UP000061809">
    <property type="component" value="Chromosome"/>
</dbReference>
<evidence type="ECO:0000313" key="3">
    <source>
        <dbReference type="Proteomes" id="UP000061809"/>
    </source>
</evidence>
<evidence type="ECO:0000313" key="2">
    <source>
        <dbReference type="EMBL" id="KAA5402285.1"/>
    </source>
</evidence>
<dbReference type="PROSITE" id="PS51257">
    <property type="entry name" value="PROKAR_LIPOPROTEIN"/>
    <property type="match status" value="1"/>
</dbReference>
<dbReference type="PATRIC" id="fig|246787.4.peg.665"/>
<accession>A0A0P0GDC5</accession>
<dbReference type="EMBL" id="CP012801">
    <property type="protein sequence ID" value="ALJ57908.1"/>
    <property type="molecule type" value="Genomic_DNA"/>
</dbReference>
<evidence type="ECO:0000313" key="1">
    <source>
        <dbReference type="EMBL" id="ALJ57908.1"/>
    </source>
</evidence>
<dbReference type="RefSeq" id="WP_029428909.1">
    <property type="nucleotide sequence ID" value="NZ_CP012801.1"/>
</dbReference>
<evidence type="ECO:0008006" key="5">
    <source>
        <dbReference type="Google" id="ProtNLM"/>
    </source>
</evidence>
<organism evidence="1 3">
    <name type="scientific">Bacteroides cellulosilyticus</name>
    <dbReference type="NCBI Taxonomy" id="246787"/>
    <lineage>
        <taxon>Bacteria</taxon>
        <taxon>Pseudomonadati</taxon>
        <taxon>Bacteroidota</taxon>
        <taxon>Bacteroidia</taxon>
        <taxon>Bacteroidales</taxon>
        <taxon>Bacteroidaceae</taxon>
        <taxon>Bacteroides</taxon>
    </lineage>
</organism>
<name>A0A0P0GDC5_9BACE</name>
<proteinExistence type="predicted"/>
<dbReference type="EMBL" id="VVYW01000037">
    <property type="protein sequence ID" value="KAA5402285.1"/>
    <property type="molecule type" value="Genomic_DNA"/>
</dbReference>